<comment type="caution">
    <text evidence="2">The sequence shown here is derived from an EMBL/GenBank/DDBJ whole genome shotgun (WGS) entry which is preliminary data.</text>
</comment>
<feature type="chain" id="PRO_5042882991" evidence="1">
    <location>
        <begin position="23"/>
        <end position="319"/>
    </location>
</feature>
<feature type="signal peptide" evidence="1">
    <location>
        <begin position="1"/>
        <end position="22"/>
    </location>
</feature>
<sequence length="319" mass="36609">MRRKLCALLSLAIFTFPLSSKGTDIRSQMDTMIASGQFNKEFDATPKKLICNVIDKPGYKYNEKKFKKYYIDRFLKSSSDSCEIWANTECNDWDWPEGYWGWVASEVMYVNYMTEMAKLYGIHSKQFFTKLEQYNDIVNKKIALREQLEKNQTINDRSTRVISLNNEDEKYNEELFNLQFQLAAAWEDYRTQLPEKIKNGIPKMSSDGAGCAGGIPVKIEFEQEPEIFGIISEFAWELCKARGINPWDAEGCVDWVVVRSKTQSLSGRYRFYLQWSDGASYQGSIDTTRIVGTKPYHGAIMRIKKSGGAELINGTESSG</sequence>
<evidence type="ECO:0000313" key="2">
    <source>
        <dbReference type="EMBL" id="EMM7456171.1"/>
    </source>
</evidence>
<evidence type="ECO:0000313" key="3">
    <source>
        <dbReference type="Proteomes" id="UP001169574"/>
    </source>
</evidence>
<name>A0AAN4EV56_CITFR</name>
<accession>A0AAN4EV56</accession>
<evidence type="ECO:0000256" key="1">
    <source>
        <dbReference type="SAM" id="SignalP"/>
    </source>
</evidence>
<protein>
    <submittedName>
        <fullName evidence="2">Uncharacterized protein</fullName>
    </submittedName>
</protein>
<organism evidence="2 3">
    <name type="scientific">Citrobacter freundii</name>
    <dbReference type="NCBI Taxonomy" id="546"/>
    <lineage>
        <taxon>Bacteria</taxon>
        <taxon>Pseudomonadati</taxon>
        <taxon>Pseudomonadota</taxon>
        <taxon>Gammaproteobacteria</taxon>
        <taxon>Enterobacterales</taxon>
        <taxon>Enterobacteriaceae</taxon>
        <taxon>Citrobacter</taxon>
        <taxon>Citrobacter freundii complex</taxon>
    </lineage>
</organism>
<dbReference type="Proteomes" id="UP001169574">
    <property type="component" value="Unassembled WGS sequence"/>
</dbReference>
<reference evidence="2" key="1">
    <citation type="submission" date="2024-02" db="EMBL/GenBank/DDBJ databases">
        <authorList>
            <consortium name="Clinical and Environmental Microbiology Branch: Whole genome sequencing antimicrobial resistance pathogens in the healthcare setting"/>
        </authorList>
    </citation>
    <scope>NUCLEOTIDE SEQUENCE</scope>
    <source>
        <strain evidence="2">Whole organism</strain>
    </source>
</reference>
<dbReference type="AlphaFoldDB" id="A0AAN4EV56"/>
<proteinExistence type="predicted"/>
<keyword evidence="1" id="KW-0732">Signal</keyword>
<dbReference type="EMBL" id="ABLGCN030000001">
    <property type="protein sequence ID" value="EMM7456171.1"/>
    <property type="molecule type" value="Genomic_DNA"/>
</dbReference>
<gene>
    <name evidence="2" type="ORF">P7U51_000623</name>
</gene>